<proteinExistence type="predicted"/>
<evidence type="ECO:0000313" key="2">
    <source>
        <dbReference type="Proteomes" id="UP001162098"/>
    </source>
</evidence>
<keyword evidence="2" id="KW-1185">Reference proteome</keyword>
<name>A0A7S7YET3_9VIRU</name>
<organism evidence="1 2">
    <name type="scientific">Medusavirus stheno T3</name>
    <dbReference type="NCBI Taxonomy" id="3069717"/>
    <lineage>
        <taxon>Viruses</taxon>
        <taxon>Varidnaviria</taxon>
        <taxon>Bamfordvirae</taxon>
        <taxon>Nucleocytoviricota</taxon>
        <taxon>Megaviricetes</taxon>
        <taxon>Mamonoviridae</taxon>
        <taxon>Medusavirus</taxon>
        <taxon>Medusavirus sthenus</taxon>
    </lineage>
</organism>
<dbReference type="KEGG" id="vg:80543669"/>
<evidence type="ECO:0000313" key="1">
    <source>
        <dbReference type="EMBL" id="QPB44473.1"/>
    </source>
</evidence>
<protein>
    <submittedName>
        <fullName evidence="1">Uncharacterized protein</fullName>
    </submittedName>
</protein>
<reference evidence="1 2" key="1">
    <citation type="submission" date="2020-09" db="EMBL/GenBank/DDBJ databases">
        <authorList>
            <person name="Zhang R."/>
            <person name="Garcia K."/>
            <person name="Ogata H."/>
        </authorList>
    </citation>
    <scope>NUCLEOTIDE SEQUENCE [LARGE SCALE GENOMIC DNA]</scope>
    <source>
        <strain evidence="2">stheno</strain>
    </source>
</reference>
<dbReference type="EMBL" id="MW018138">
    <property type="protein sequence ID" value="QPB44473.1"/>
    <property type="molecule type" value="Genomic_DNA"/>
</dbReference>
<sequence length="447" mass="45825">MSSDQRTFVASTYPTGSFLAHDGAAALGYTVQQVDHLTVLNAGTQTHAQLDTFVASKGQPSGLASLDGAGKVPAAQLGNAYAPPVTKGVLITGNGSATTNLPVGASNNQLLTVDSTAATGLKWAQGDHTTLSNIGTNTHAQLDTFVASKSQNNGLASLDGTGQVPNTQLGNVVKPVTKGQLLVGNGTVPTTLGVGTNNQLLIADSTQATGIKWAQGDHTTLSNIGTNTHAQLDTFVASKGQASGLATLDTSSFVPVPQLGNVGSTTPVATLLNMVRPWTEAGWASDLNALKTTGTLVPMYSAAINGGSNNTYFVDTTDYARQPFAIEITLKNTRTVTLIVDPGNSAQLPLNGGYYLEPGTHTILVPAPAFALRSIAAGTYTDKWSGGNSITYATATNALCVYIGVGCPGGPVTYPPGSPFKIGYTLTGSPYLDSAVNVQVQGWTTAP</sequence>
<accession>A0A7S7YET3</accession>
<dbReference type="Proteomes" id="UP001162098">
    <property type="component" value="Segment"/>
</dbReference>